<name>A0A072PGL8_9EURO</name>
<gene>
    <name evidence="8" type="ORF">A1O9_06374</name>
</gene>
<evidence type="ECO:0000256" key="1">
    <source>
        <dbReference type="ARBA" id="ARBA00004141"/>
    </source>
</evidence>
<dbReference type="PANTHER" id="PTHR33048:SF47">
    <property type="entry name" value="INTEGRAL MEMBRANE PROTEIN-RELATED"/>
    <property type="match status" value="1"/>
</dbReference>
<comment type="similarity">
    <text evidence="5">Belongs to the SAT4 family.</text>
</comment>
<feature type="transmembrane region" description="Helical" evidence="6">
    <location>
        <begin position="169"/>
        <end position="191"/>
    </location>
</feature>
<feature type="domain" description="Rhodopsin" evidence="7">
    <location>
        <begin position="56"/>
        <end position="260"/>
    </location>
</feature>
<dbReference type="HOGENOM" id="CLU_028200_6_4_1"/>
<dbReference type="Proteomes" id="UP000027920">
    <property type="component" value="Unassembled WGS sequence"/>
</dbReference>
<keyword evidence="4 6" id="KW-0472">Membrane</keyword>
<evidence type="ECO:0000256" key="2">
    <source>
        <dbReference type="ARBA" id="ARBA00022692"/>
    </source>
</evidence>
<keyword evidence="9" id="KW-1185">Reference proteome</keyword>
<evidence type="ECO:0000313" key="8">
    <source>
        <dbReference type="EMBL" id="KEF58448.1"/>
    </source>
</evidence>
<dbReference type="PANTHER" id="PTHR33048">
    <property type="entry name" value="PTH11-LIKE INTEGRAL MEMBRANE PROTEIN (AFU_ORTHOLOGUE AFUA_5G11245)"/>
    <property type="match status" value="1"/>
</dbReference>
<keyword evidence="3 6" id="KW-1133">Transmembrane helix</keyword>
<dbReference type="GO" id="GO:0016020">
    <property type="term" value="C:membrane"/>
    <property type="evidence" value="ECO:0007669"/>
    <property type="project" value="UniProtKB-SubCell"/>
</dbReference>
<keyword evidence="2 6" id="KW-0812">Transmembrane</keyword>
<evidence type="ECO:0000256" key="6">
    <source>
        <dbReference type="SAM" id="Phobius"/>
    </source>
</evidence>
<dbReference type="InterPro" id="IPR052337">
    <property type="entry name" value="SAT4-like"/>
</dbReference>
<feature type="transmembrane region" description="Helical" evidence="6">
    <location>
        <begin position="37"/>
        <end position="59"/>
    </location>
</feature>
<protein>
    <recommendedName>
        <fullName evidence="7">Rhodopsin domain-containing protein</fullName>
    </recommendedName>
</protein>
<evidence type="ECO:0000259" key="7">
    <source>
        <dbReference type="Pfam" id="PF20684"/>
    </source>
</evidence>
<evidence type="ECO:0000256" key="5">
    <source>
        <dbReference type="ARBA" id="ARBA00038359"/>
    </source>
</evidence>
<dbReference type="AlphaFoldDB" id="A0A072PGL8"/>
<reference evidence="8 9" key="1">
    <citation type="submission" date="2013-03" db="EMBL/GenBank/DDBJ databases">
        <title>The Genome Sequence of Exophiala aquamarina CBS 119918.</title>
        <authorList>
            <consortium name="The Broad Institute Genomics Platform"/>
            <person name="Cuomo C."/>
            <person name="de Hoog S."/>
            <person name="Gorbushina A."/>
            <person name="Walker B."/>
            <person name="Young S.K."/>
            <person name="Zeng Q."/>
            <person name="Gargeya S."/>
            <person name="Fitzgerald M."/>
            <person name="Haas B."/>
            <person name="Abouelleil A."/>
            <person name="Allen A.W."/>
            <person name="Alvarado L."/>
            <person name="Arachchi H.M."/>
            <person name="Berlin A.M."/>
            <person name="Chapman S.B."/>
            <person name="Gainer-Dewar J."/>
            <person name="Goldberg J."/>
            <person name="Griggs A."/>
            <person name="Gujja S."/>
            <person name="Hansen M."/>
            <person name="Howarth C."/>
            <person name="Imamovic A."/>
            <person name="Ireland A."/>
            <person name="Larimer J."/>
            <person name="McCowan C."/>
            <person name="Murphy C."/>
            <person name="Pearson M."/>
            <person name="Poon T.W."/>
            <person name="Priest M."/>
            <person name="Roberts A."/>
            <person name="Saif S."/>
            <person name="Shea T."/>
            <person name="Sisk P."/>
            <person name="Sykes S."/>
            <person name="Wortman J."/>
            <person name="Nusbaum C."/>
            <person name="Birren B."/>
        </authorList>
    </citation>
    <scope>NUCLEOTIDE SEQUENCE [LARGE SCALE GENOMIC DNA]</scope>
    <source>
        <strain evidence="8 9">CBS 119918</strain>
    </source>
</reference>
<dbReference type="RefSeq" id="XP_013261038.1">
    <property type="nucleotide sequence ID" value="XM_013405584.1"/>
</dbReference>
<dbReference type="STRING" id="1182545.A0A072PGL8"/>
<comment type="subcellular location">
    <subcellularLocation>
        <location evidence="1">Membrane</location>
        <topology evidence="1">Multi-pass membrane protein</topology>
    </subcellularLocation>
</comment>
<evidence type="ECO:0000313" key="9">
    <source>
        <dbReference type="Proteomes" id="UP000027920"/>
    </source>
</evidence>
<dbReference type="InterPro" id="IPR049326">
    <property type="entry name" value="Rhodopsin_dom_fungi"/>
</dbReference>
<dbReference type="VEuPathDB" id="FungiDB:A1O9_06374"/>
<feature type="transmembrane region" description="Helical" evidence="6">
    <location>
        <begin position="211"/>
        <end position="240"/>
    </location>
</feature>
<sequence>MQGVVGCSMATCTVSNLLSTQNGTLSYCDVPVRDNSLVIEVVSGVFGGLAFVFVVLRMFTRVSPFKARFGWDDGLILAVTVCFAQCSPCPPTNCTNLGYGRDIYTIPPDNITPILKVSINCSLFPGLPVDTWQWFYAGESMYDFCISVTKLSILAFYLRIFTDRTFKRMTYGLMGVCTAYLFATIIATIWQCTPVSYVWTSWTGETEGHCIDVFVLTWIASSINILLDVLIILLPIPHLLKLTLSRKKKFQIVSMFCVGLL</sequence>
<comment type="caution">
    <text evidence="8">The sequence shown here is derived from an EMBL/GenBank/DDBJ whole genome shotgun (WGS) entry which is preliminary data.</text>
</comment>
<dbReference type="EMBL" id="AMGV01000004">
    <property type="protein sequence ID" value="KEF58448.1"/>
    <property type="molecule type" value="Genomic_DNA"/>
</dbReference>
<proteinExistence type="inferred from homology"/>
<accession>A0A072PGL8</accession>
<dbReference type="OrthoDB" id="4117068at2759"/>
<dbReference type="GeneID" id="25281291"/>
<evidence type="ECO:0000256" key="3">
    <source>
        <dbReference type="ARBA" id="ARBA00022989"/>
    </source>
</evidence>
<evidence type="ECO:0000256" key="4">
    <source>
        <dbReference type="ARBA" id="ARBA00023136"/>
    </source>
</evidence>
<organism evidence="8 9">
    <name type="scientific">Exophiala aquamarina CBS 119918</name>
    <dbReference type="NCBI Taxonomy" id="1182545"/>
    <lineage>
        <taxon>Eukaryota</taxon>
        <taxon>Fungi</taxon>
        <taxon>Dikarya</taxon>
        <taxon>Ascomycota</taxon>
        <taxon>Pezizomycotina</taxon>
        <taxon>Eurotiomycetes</taxon>
        <taxon>Chaetothyriomycetidae</taxon>
        <taxon>Chaetothyriales</taxon>
        <taxon>Herpotrichiellaceae</taxon>
        <taxon>Exophiala</taxon>
    </lineage>
</organism>
<dbReference type="Pfam" id="PF20684">
    <property type="entry name" value="Fung_rhodopsin"/>
    <property type="match status" value="1"/>
</dbReference>